<protein>
    <submittedName>
        <fullName evidence="2">Uncharacterized protein</fullName>
    </submittedName>
</protein>
<feature type="compositionally biased region" description="Low complexity" evidence="1">
    <location>
        <begin position="237"/>
        <end position="247"/>
    </location>
</feature>
<evidence type="ECO:0000313" key="3">
    <source>
        <dbReference type="Proteomes" id="UP000319825"/>
    </source>
</evidence>
<dbReference type="AlphaFoldDB" id="A0A562IES2"/>
<evidence type="ECO:0000313" key="2">
    <source>
        <dbReference type="EMBL" id="TWH69480.1"/>
    </source>
</evidence>
<dbReference type="Proteomes" id="UP000319825">
    <property type="component" value="Unassembled WGS sequence"/>
</dbReference>
<gene>
    <name evidence="2" type="ORF">JD77_04490</name>
</gene>
<accession>A0A562IES2</accession>
<evidence type="ECO:0000256" key="1">
    <source>
        <dbReference type="SAM" id="MobiDB-lite"/>
    </source>
</evidence>
<sequence>MGGGGRSGGARLAWAAAIAWRGADRDTGRSFSSSVSPSSIHSRMRVDAFTPAASASARTRWSRFTGRRTPRTGKRLAHAIDAWTYIHNCQSSVLTHAPAVGVPVRAGVMNTAMAFSPLNVLLWPRRDRGPQRGRNGLSAWNGGVSVSPCRCRSACQASRRVRGVGSRMPAVVCCGRTRGSPAPARLPGGDARHAGQAGRPRSSGRPRGGRGPARRRRRRCGAGLPPTRGRSTTTCARSGWSPSGRRSSVNRRFGSAVRW</sequence>
<dbReference type="EMBL" id="VLKE01000001">
    <property type="protein sequence ID" value="TWH69480.1"/>
    <property type="molecule type" value="Genomic_DNA"/>
</dbReference>
<proteinExistence type="predicted"/>
<name>A0A562IES2_MICOL</name>
<keyword evidence="3" id="KW-1185">Reference proteome</keyword>
<feature type="compositionally biased region" description="Basic residues" evidence="1">
    <location>
        <begin position="202"/>
        <end position="220"/>
    </location>
</feature>
<reference evidence="2 3" key="1">
    <citation type="submission" date="2019-07" db="EMBL/GenBank/DDBJ databases">
        <title>R&amp;d 2014.</title>
        <authorList>
            <person name="Klenk H.-P."/>
        </authorList>
    </citation>
    <scope>NUCLEOTIDE SEQUENCE [LARGE SCALE GENOMIC DNA]</scope>
    <source>
        <strain evidence="2 3">DSM 43868</strain>
    </source>
</reference>
<comment type="caution">
    <text evidence="2">The sequence shown here is derived from an EMBL/GenBank/DDBJ whole genome shotgun (WGS) entry which is preliminary data.</text>
</comment>
<feature type="region of interest" description="Disordered" evidence="1">
    <location>
        <begin position="176"/>
        <end position="259"/>
    </location>
</feature>
<organism evidence="2 3">
    <name type="scientific">Micromonospora olivasterospora</name>
    <dbReference type="NCBI Taxonomy" id="1880"/>
    <lineage>
        <taxon>Bacteria</taxon>
        <taxon>Bacillati</taxon>
        <taxon>Actinomycetota</taxon>
        <taxon>Actinomycetes</taxon>
        <taxon>Micromonosporales</taxon>
        <taxon>Micromonosporaceae</taxon>
        <taxon>Micromonospora</taxon>
    </lineage>
</organism>